<comment type="caution">
    <text evidence="1">The sequence shown here is derived from an EMBL/GenBank/DDBJ whole genome shotgun (WGS) entry which is preliminary data.</text>
</comment>
<reference evidence="2" key="1">
    <citation type="journal article" date="2019" name="Int. J. Syst. Evol. Microbiol.">
        <title>The Global Catalogue of Microorganisms (GCM) 10K type strain sequencing project: providing services to taxonomists for standard genome sequencing and annotation.</title>
        <authorList>
            <consortium name="The Broad Institute Genomics Platform"/>
            <consortium name="The Broad Institute Genome Sequencing Center for Infectious Disease"/>
            <person name="Wu L."/>
            <person name="Ma J."/>
        </authorList>
    </citation>
    <scope>NUCLEOTIDE SEQUENCE [LARGE SCALE GENOMIC DNA]</scope>
    <source>
        <strain evidence="2">CCUG 54522</strain>
    </source>
</reference>
<dbReference type="SUPFAM" id="SSF53187">
    <property type="entry name" value="Zn-dependent exopeptidases"/>
    <property type="match status" value="1"/>
</dbReference>
<organism evidence="1 2">
    <name type="scientific">Nocardioides hankookensis</name>
    <dbReference type="NCBI Taxonomy" id="443157"/>
    <lineage>
        <taxon>Bacteria</taxon>
        <taxon>Bacillati</taxon>
        <taxon>Actinomycetota</taxon>
        <taxon>Actinomycetes</taxon>
        <taxon>Propionibacteriales</taxon>
        <taxon>Nocardioidaceae</taxon>
        <taxon>Nocardioides</taxon>
    </lineage>
</organism>
<keyword evidence="2" id="KW-1185">Reference proteome</keyword>
<evidence type="ECO:0000313" key="1">
    <source>
        <dbReference type="EMBL" id="MFC6045056.1"/>
    </source>
</evidence>
<protein>
    <recommendedName>
        <fullName evidence="3">M28 family peptidase</fullName>
    </recommendedName>
</protein>
<dbReference type="RefSeq" id="WP_379157550.1">
    <property type="nucleotide sequence ID" value="NZ_JBHSRJ010000008.1"/>
</dbReference>
<gene>
    <name evidence="1" type="ORF">ACFPYL_18355</name>
</gene>
<proteinExistence type="predicted"/>
<evidence type="ECO:0008006" key="3">
    <source>
        <dbReference type="Google" id="ProtNLM"/>
    </source>
</evidence>
<accession>A0ABW1LNL7</accession>
<name>A0ABW1LNL7_9ACTN</name>
<dbReference type="Proteomes" id="UP001596135">
    <property type="component" value="Unassembled WGS sequence"/>
</dbReference>
<evidence type="ECO:0000313" key="2">
    <source>
        <dbReference type="Proteomes" id="UP001596135"/>
    </source>
</evidence>
<sequence length="424" mass="44934">MAAPLGTSTGRLSRRAVVATAGLAGTVALGVTPAFGRAGRVAGRHGQQPGLDESLHTSVRGYSQFGVHRTGTPSQEQALGWLEQELRRRGGRVGSWGYDFPFYDWHADVRVGQHRVDTVPLYFEGEGSFSGRADFVRPVTTKLDGNDPAVLGALADAKAAGARLAVLATNAALGTNPSYDGLIGYNSDPDLPKTGVPTLLVPGRVANDLAAYGAEVEFSARTTTRRTRVVTAWFGTRKPVADPVVVTTPLTGWFNCAAERATGLAVALELATDLAQEHPVLFVGNTAHELYNYGARRYLAEEFDLEPRAVFHLGSAIGATRQQPDGSRVLGPRAAYSQPANATVPDLVDDLSVANIGVAAKWPGEGQVWHDRLGDGVPLLSVAGNFREFHSPDDVVSVSTDPATLRQAYDAIRAGVADLLAFTA</sequence>
<dbReference type="Gene3D" id="3.40.630.10">
    <property type="entry name" value="Zn peptidases"/>
    <property type="match status" value="1"/>
</dbReference>
<dbReference type="EMBL" id="JBHSRJ010000008">
    <property type="protein sequence ID" value="MFC6045056.1"/>
    <property type="molecule type" value="Genomic_DNA"/>
</dbReference>